<organism evidence="1">
    <name type="scientific">marine sediment metagenome</name>
    <dbReference type="NCBI Taxonomy" id="412755"/>
    <lineage>
        <taxon>unclassified sequences</taxon>
        <taxon>metagenomes</taxon>
        <taxon>ecological metagenomes</taxon>
    </lineage>
</organism>
<accession>A0A0F9EFH1</accession>
<dbReference type="AlphaFoldDB" id="A0A0F9EFH1"/>
<gene>
    <name evidence="1" type="ORF">LCGC14_2081090</name>
</gene>
<protein>
    <submittedName>
        <fullName evidence="1">Uncharacterized protein</fullName>
    </submittedName>
</protein>
<feature type="non-terminal residue" evidence="1">
    <location>
        <position position="1"/>
    </location>
</feature>
<proteinExistence type="predicted"/>
<dbReference type="EMBL" id="LAZR01025155">
    <property type="protein sequence ID" value="KKL72813.1"/>
    <property type="molecule type" value="Genomic_DNA"/>
</dbReference>
<sequence>HQLMKFLRKFPPNSKLMCAPSMLNIDEPPTTQEFIDDTRALKLVSIEYLASRQEITFGYVEEYIEG</sequence>
<reference evidence="1" key="1">
    <citation type="journal article" date="2015" name="Nature">
        <title>Complex archaea that bridge the gap between prokaryotes and eukaryotes.</title>
        <authorList>
            <person name="Spang A."/>
            <person name="Saw J.H."/>
            <person name="Jorgensen S.L."/>
            <person name="Zaremba-Niedzwiedzka K."/>
            <person name="Martijn J."/>
            <person name="Lind A.E."/>
            <person name="van Eijk R."/>
            <person name="Schleper C."/>
            <person name="Guy L."/>
            <person name="Ettema T.J."/>
        </authorList>
    </citation>
    <scope>NUCLEOTIDE SEQUENCE</scope>
</reference>
<comment type="caution">
    <text evidence="1">The sequence shown here is derived from an EMBL/GenBank/DDBJ whole genome shotgun (WGS) entry which is preliminary data.</text>
</comment>
<name>A0A0F9EFH1_9ZZZZ</name>
<evidence type="ECO:0000313" key="1">
    <source>
        <dbReference type="EMBL" id="KKL72813.1"/>
    </source>
</evidence>